<name>A0ABU3B5A7_9GAMM</name>
<reference evidence="10 11" key="1">
    <citation type="submission" date="2023-09" db="EMBL/GenBank/DDBJ databases">
        <authorList>
            <person name="Rey-Velasco X."/>
        </authorList>
    </citation>
    <scope>NUCLEOTIDE SEQUENCE [LARGE SCALE GENOMIC DNA]</scope>
    <source>
        <strain evidence="10 11">P385</strain>
    </source>
</reference>
<evidence type="ECO:0000256" key="8">
    <source>
        <dbReference type="SAM" id="MobiDB-lite"/>
    </source>
</evidence>
<dbReference type="InterPro" id="IPR051263">
    <property type="entry name" value="C-type_cytochrome_biogenesis"/>
</dbReference>
<dbReference type="PANTHER" id="PTHR47870">
    <property type="entry name" value="CYTOCHROME C-TYPE BIOGENESIS PROTEIN CCMH"/>
    <property type="match status" value="1"/>
</dbReference>
<keyword evidence="4 7" id="KW-0732">Signal</keyword>
<comment type="caution">
    <text evidence="10">The sequence shown here is derived from an EMBL/GenBank/DDBJ whole genome shotgun (WGS) entry which is preliminary data.</text>
</comment>
<keyword evidence="3 7" id="KW-0479">Metal-binding</keyword>
<evidence type="ECO:0000256" key="7">
    <source>
        <dbReference type="RuleBase" id="RU364112"/>
    </source>
</evidence>
<protein>
    <recommendedName>
        <fullName evidence="7">Cytochrome c-type biogenesis protein</fullName>
    </recommendedName>
</protein>
<feature type="chain" id="PRO_5045005873" description="Cytochrome c-type biogenesis protein" evidence="7">
    <location>
        <begin position="19"/>
        <end position="147"/>
    </location>
</feature>
<feature type="compositionally biased region" description="Basic and acidic residues" evidence="8">
    <location>
        <begin position="136"/>
        <end position="147"/>
    </location>
</feature>
<proteinExistence type="inferred from homology"/>
<evidence type="ECO:0000313" key="10">
    <source>
        <dbReference type="EMBL" id="MDT0617399.1"/>
    </source>
</evidence>
<dbReference type="InterPro" id="IPR005616">
    <property type="entry name" value="CcmH/CycL/Ccl2/NrfF_N"/>
</dbReference>
<keyword evidence="11" id="KW-1185">Reference proteome</keyword>
<feature type="region of interest" description="Disordered" evidence="8">
    <location>
        <begin position="126"/>
        <end position="147"/>
    </location>
</feature>
<keyword evidence="7" id="KW-0812">Transmembrane</keyword>
<evidence type="ECO:0000256" key="4">
    <source>
        <dbReference type="ARBA" id="ARBA00022729"/>
    </source>
</evidence>
<evidence type="ECO:0000259" key="9">
    <source>
        <dbReference type="Pfam" id="PF03918"/>
    </source>
</evidence>
<dbReference type="Proteomes" id="UP001259982">
    <property type="component" value="Unassembled WGS sequence"/>
</dbReference>
<sequence>MKVLLSVFFLLLGGTAVAAPPALDEAQTHRYHQLIDQVRCLVCQNRTIAESDAPLAADLRDIIGRQIAAGRSNEEIKNYLVQRYGEWVLYKPRFSAATWILWLGPAALLLAALVSAILLWRRTGRRAEPPAPDEDSLARILDDERRS</sequence>
<feature type="transmembrane region" description="Helical" evidence="7">
    <location>
        <begin position="99"/>
        <end position="120"/>
    </location>
</feature>
<keyword evidence="7" id="KW-0472">Membrane</keyword>
<evidence type="ECO:0000256" key="3">
    <source>
        <dbReference type="ARBA" id="ARBA00022723"/>
    </source>
</evidence>
<feature type="domain" description="CcmH/CycL/Ccl2/NrfF N-terminal" evidence="9">
    <location>
        <begin position="10"/>
        <end position="131"/>
    </location>
</feature>
<keyword evidence="2 7" id="KW-0349">Heme</keyword>
<evidence type="ECO:0000256" key="2">
    <source>
        <dbReference type="ARBA" id="ARBA00022617"/>
    </source>
</evidence>
<accession>A0ABU3B5A7</accession>
<dbReference type="Pfam" id="PF03918">
    <property type="entry name" value="CcmH"/>
    <property type="match status" value="1"/>
</dbReference>
<keyword evidence="6 7" id="KW-0408">Iron</keyword>
<gene>
    <name evidence="10" type="ORF">RM531_02845</name>
</gene>
<comment type="similarity">
    <text evidence="1 7">Belongs to the CcmH/CycL/Ccl2/NrfF family.</text>
</comment>
<dbReference type="InterPro" id="IPR038297">
    <property type="entry name" value="CcmH/CycL/NrfF/Ccl2_sf"/>
</dbReference>
<dbReference type="Gene3D" id="1.10.8.640">
    <property type="entry name" value="Cytochrome C biogenesis protein"/>
    <property type="match status" value="1"/>
</dbReference>
<feature type="signal peptide" evidence="7">
    <location>
        <begin position="1"/>
        <end position="18"/>
    </location>
</feature>
<organism evidence="10 11">
    <name type="scientific">Spectribacter acetivorans</name>
    <dbReference type="NCBI Taxonomy" id="3075603"/>
    <lineage>
        <taxon>Bacteria</taxon>
        <taxon>Pseudomonadati</taxon>
        <taxon>Pseudomonadota</taxon>
        <taxon>Gammaproteobacteria</taxon>
        <taxon>Salinisphaerales</taxon>
        <taxon>Salinisphaeraceae</taxon>
        <taxon>Spectribacter</taxon>
    </lineage>
</organism>
<evidence type="ECO:0000256" key="6">
    <source>
        <dbReference type="ARBA" id="ARBA00023004"/>
    </source>
</evidence>
<keyword evidence="7" id="KW-1133">Transmembrane helix</keyword>
<keyword evidence="5" id="KW-0201">Cytochrome c-type biogenesis</keyword>
<dbReference type="PANTHER" id="PTHR47870:SF1">
    <property type="entry name" value="CYTOCHROME C-TYPE BIOGENESIS PROTEIN CCMH"/>
    <property type="match status" value="1"/>
</dbReference>
<evidence type="ECO:0000313" key="11">
    <source>
        <dbReference type="Proteomes" id="UP001259982"/>
    </source>
</evidence>
<comment type="function">
    <text evidence="7">Possible subunit of a heme lyase.</text>
</comment>
<evidence type="ECO:0000256" key="1">
    <source>
        <dbReference type="ARBA" id="ARBA00010342"/>
    </source>
</evidence>
<dbReference type="CDD" id="cd16378">
    <property type="entry name" value="CcmH_N"/>
    <property type="match status" value="1"/>
</dbReference>
<evidence type="ECO:0000256" key="5">
    <source>
        <dbReference type="ARBA" id="ARBA00022748"/>
    </source>
</evidence>
<dbReference type="EMBL" id="JAVRHY010000002">
    <property type="protein sequence ID" value="MDT0617399.1"/>
    <property type="molecule type" value="Genomic_DNA"/>
</dbReference>
<dbReference type="RefSeq" id="WP_311657152.1">
    <property type="nucleotide sequence ID" value="NZ_JAVRHY010000002.1"/>
</dbReference>